<accession>A0A0A9EW09</accession>
<evidence type="ECO:0000313" key="2">
    <source>
        <dbReference type="EMBL" id="JAE04287.1"/>
    </source>
</evidence>
<proteinExistence type="predicted"/>
<feature type="signal peptide" evidence="1">
    <location>
        <begin position="1"/>
        <end position="19"/>
    </location>
</feature>
<feature type="chain" id="PRO_5002045556" evidence="1">
    <location>
        <begin position="20"/>
        <end position="60"/>
    </location>
</feature>
<dbReference type="EMBL" id="GBRH01193609">
    <property type="protein sequence ID" value="JAE04287.1"/>
    <property type="molecule type" value="Transcribed_RNA"/>
</dbReference>
<organism evidence="2">
    <name type="scientific">Arundo donax</name>
    <name type="common">Giant reed</name>
    <name type="synonym">Donax arundinaceus</name>
    <dbReference type="NCBI Taxonomy" id="35708"/>
    <lineage>
        <taxon>Eukaryota</taxon>
        <taxon>Viridiplantae</taxon>
        <taxon>Streptophyta</taxon>
        <taxon>Embryophyta</taxon>
        <taxon>Tracheophyta</taxon>
        <taxon>Spermatophyta</taxon>
        <taxon>Magnoliopsida</taxon>
        <taxon>Liliopsida</taxon>
        <taxon>Poales</taxon>
        <taxon>Poaceae</taxon>
        <taxon>PACMAD clade</taxon>
        <taxon>Arundinoideae</taxon>
        <taxon>Arundineae</taxon>
        <taxon>Arundo</taxon>
    </lineage>
</organism>
<name>A0A0A9EW09_ARUDO</name>
<sequence length="60" mass="6989">MVRFRKVLMFLMEHKFCCSQLVTSGVQVQLDKPFSPLPLLIDISLRLQPGFRIIVQKVKD</sequence>
<reference evidence="2" key="1">
    <citation type="submission" date="2014-09" db="EMBL/GenBank/DDBJ databases">
        <authorList>
            <person name="Magalhaes I.L.F."/>
            <person name="Oliveira U."/>
            <person name="Santos F.R."/>
            <person name="Vidigal T.H.D.A."/>
            <person name="Brescovit A.D."/>
            <person name="Santos A.J."/>
        </authorList>
    </citation>
    <scope>NUCLEOTIDE SEQUENCE</scope>
    <source>
        <tissue evidence="2">Shoot tissue taken approximately 20 cm above the soil surface</tissue>
    </source>
</reference>
<reference evidence="2" key="2">
    <citation type="journal article" date="2015" name="Data Brief">
        <title>Shoot transcriptome of the giant reed, Arundo donax.</title>
        <authorList>
            <person name="Barrero R.A."/>
            <person name="Guerrero F.D."/>
            <person name="Moolhuijzen P."/>
            <person name="Goolsby J.A."/>
            <person name="Tidwell J."/>
            <person name="Bellgard S.E."/>
            <person name="Bellgard M.I."/>
        </authorList>
    </citation>
    <scope>NUCLEOTIDE SEQUENCE</scope>
    <source>
        <tissue evidence="2">Shoot tissue taken approximately 20 cm above the soil surface</tissue>
    </source>
</reference>
<keyword evidence="1" id="KW-0732">Signal</keyword>
<protein>
    <submittedName>
        <fullName evidence="2">Uncharacterized protein</fullName>
    </submittedName>
</protein>
<dbReference type="AlphaFoldDB" id="A0A0A9EW09"/>
<evidence type="ECO:0000256" key="1">
    <source>
        <dbReference type="SAM" id="SignalP"/>
    </source>
</evidence>